<organism evidence="1 2">
    <name type="scientific">Methanobrevibacter smithii DSM 2374</name>
    <dbReference type="NCBI Taxonomy" id="521002"/>
    <lineage>
        <taxon>Archaea</taxon>
        <taxon>Methanobacteriati</taxon>
        <taxon>Methanobacteriota</taxon>
        <taxon>Methanomada group</taxon>
        <taxon>Methanobacteria</taxon>
        <taxon>Methanobacteriales</taxon>
        <taxon>Methanobacteriaceae</taxon>
        <taxon>Methanobrevibacter</taxon>
    </lineage>
</organism>
<dbReference type="AlphaFoldDB" id="D2ZRY5"/>
<dbReference type="PATRIC" id="fig|521002.11.peg.1567"/>
<dbReference type="HOGENOM" id="CLU_2802297_0_0_2"/>
<evidence type="ECO:0000313" key="1">
    <source>
        <dbReference type="EMBL" id="EFC92585.1"/>
    </source>
</evidence>
<accession>D2ZRY5</accession>
<evidence type="ECO:0000313" key="2">
    <source>
        <dbReference type="Proteomes" id="UP000004028"/>
    </source>
</evidence>
<comment type="caution">
    <text evidence="1">The sequence shown here is derived from an EMBL/GenBank/DDBJ whole genome shotgun (WGS) entry which is preliminary data.</text>
</comment>
<name>D2ZRY5_METSM</name>
<dbReference type="EMBL" id="ABYV02000011">
    <property type="protein sequence ID" value="EFC92585.1"/>
    <property type="molecule type" value="Genomic_DNA"/>
</dbReference>
<sequence>MVKMGVGEEKDIFDEMSLILLMYNISQNGIKFARLKSKELTNIRECYYLLKIYYSERELSQEDLCDILPK</sequence>
<dbReference type="Proteomes" id="UP000004028">
    <property type="component" value="Unassembled WGS sequence"/>
</dbReference>
<proteinExistence type="predicted"/>
<reference evidence="1 2" key="1">
    <citation type="submission" date="2010-01" db="EMBL/GenBank/DDBJ databases">
        <authorList>
            <person name="Weinstock G."/>
            <person name="Sodergren E."/>
            <person name="Clifton S."/>
            <person name="Fulton L."/>
            <person name="Fulton B."/>
            <person name="Courtney L."/>
            <person name="Fronick C."/>
            <person name="Harrison M."/>
            <person name="Strong C."/>
            <person name="Farmer C."/>
            <person name="Delahaunty K."/>
            <person name="Markovic C."/>
            <person name="Hall O."/>
            <person name="Minx P."/>
            <person name="Tomlinson C."/>
            <person name="Mitreva M."/>
            <person name="Nelson J."/>
            <person name="Hou S."/>
            <person name="Wollam A."/>
            <person name="Pepin K.H."/>
            <person name="Johnson M."/>
            <person name="Bhonagiri V."/>
            <person name="Nash W.E."/>
            <person name="Warren W."/>
            <person name="Chinwalla A."/>
            <person name="Mardis E.R."/>
            <person name="Wilson R.K."/>
        </authorList>
    </citation>
    <scope>NUCLEOTIDE SEQUENCE [LARGE SCALE GENOMIC DNA]</scope>
    <source>
        <strain evidence="1 2">DSM 2374</strain>
    </source>
</reference>
<gene>
    <name evidence="1" type="ORF">METSMIF1_03619</name>
</gene>
<protein>
    <submittedName>
        <fullName evidence="1">Uncharacterized protein</fullName>
    </submittedName>
</protein>